<evidence type="ECO:0000313" key="2">
    <source>
        <dbReference type="Proteomes" id="UP001152795"/>
    </source>
</evidence>
<reference evidence="1" key="1">
    <citation type="submission" date="2020-04" db="EMBL/GenBank/DDBJ databases">
        <authorList>
            <person name="Alioto T."/>
            <person name="Alioto T."/>
            <person name="Gomez Garrido J."/>
        </authorList>
    </citation>
    <scope>NUCLEOTIDE SEQUENCE</scope>
    <source>
        <strain evidence="1">A484AB</strain>
    </source>
</reference>
<comment type="caution">
    <text evidence="1">The sequence shown here is derived from an EMBL/GenBank/DDBJ whole genome shotgun (WGS) entry which is preliminary data.</text>
</comment>
<dbReference type="InterPro" id="IPR036691">
    <property type="entry name" value="Endo/exonu/phosph_ase_sf"/>
</dbReference>
<proteinExistence type="predicted"/>
<dbReference type="EMBL" id="CACRXK020003312">
    <property type="protein sequence ID" value="CAB3998264.1"/>
    <property type="molecule type" value="Genomic_DNA"/>
</dbReference>
<dbReference type="Gene3D" id="3.60.10.10">
    <property type="entry name" value="Endonuclease/exonuclease/phosphatase"/>
    <property type="match status" value="1"/>
</dbReference>
<sequence>MKKFLIQTNRCLNALKLLLILAGNIELCPGPVVRYSTNDTNERPRLRGFKVAHLNMRSMINKMDTLRRLVEEKSFDIFTISETWLSQSILDSEVNISGYTLVKARSRRPVWWWYSNIC</sequence>
<dbReference type="OrthoDB" id="6762350at2759"/>
<gene>
    <name evidence="1" type="ORF">PACLA_8A031924</name>
</gene>
<dbReference type="Proteomes" id="UP001152795">
    <property type="component" value="Unassembled WGS sequence"/>
</dbReference>
<protein>
    <submittedName>
        <fullName evidence="1">Uncharacterized protein</fullName>
    </submittedName>
</protein>
<keyword evidence="2" id="KW-1185">Reference proteome</keyword>
<dbReference type="AlphaFoldDB" id="A0A7D9I0Y7"/>
<accession>A0A7D9I0Y7</accession>
<evidence type="ECO:0000313" key="1">
    <source>
        <dbReference type="EMBL" id="CAB3998264.1"/>
    </source>
</evidence>
<organism evidence="1 2">
    <name type="scientific">Paramuricea clavata</name>
    <name type="common">Red gorgonian</name>
    <name type="synonym">Violescent sea-whip</name>
    <dbReference type="NCBI Taxonomy" id="317549"/>
    <lineage>
        <taxon>Eukaryota</taxon>
        <taxon>Metazoa</taxon>
        <taxon>Cnidaria</taxon>
        <taxon>Anthozoa</taxon>
        <taxon>Octocorallia</taxon>
        <taxon>Malacalcyonacea</taxon>
        <taxon>Plexauridae</taxon>
        <taxon>Paramuricea</taxon>
    </lineage>
</organism>
<name>A0A7D9I0Y7_PARCT</name>